<evidence type="ECO:0000313" key="1">
    <source>
        <dbReference type="EMBL" id="KAI6080194.1"/>
    </source>
</evidence>
<proteinExistence type="predicted"/>
<dbReference type="Proteomes" id="UP001497680">
    <property type="component" value="Unassembled WGS sequence"/>
</dbReference>
<comment type="caution">
    <text evidence="1">The sequence shown here is derived from an EMBL/GenBank/DDBJ whole genome shotgun (WGS) entry which is preliminary data.</text>
</comment>
<name>A0ACC0CIG2_9PEZI</name>
<evidence type="ECO:0000313" key="2">
    <source>
        <dbReference type="Proteomes" id="UP001497680"/>
    </source>
</evidence>
<accession>A0ACC0CIG2</accession>
<dbReference type="EMBL" id="MU394471">
    <property type="protein sequence ID" value="KAI6080194.1"/>
    <property type="molecule type" value="Genomic_DNA"/>
</dbReference>
<sequence>MYLRDLIFALGLGAICVESWEFPQKPMSIPGQKLFQSVNEDVDIVTGSQFNGLATYANLPYLNCLSDDEVRDKKYDIAILGAPFDTAVTARPGARYGPRGIRIGSERKAADFAWSVYTGRNPLQSWATVVDCGDVPLTWLDNNVALAQLDKAHTVISGRKPSNESYSAHPRIITLGGDHTTTLSALRSTYKHWGQVSVIHFDSHIDTWDPAVLGGGISDYAGLNHGTFLHIAHEEGLIRNTSVHAGIRAPLLRRKGDMRNDVRCGFAVVKARDLDKIGTAGIISQIKERVGDSKVYISVDIDVLDPAFAPATGTPEPGGWTSRELLTILDGLNGLDIIGGDVVEVSPIYDTAGQTTALAAAEVVFSLIELMVDNPVSN</sequence>
<protein>
    <submittedName>
        <fullName evidence="1">Arginase</fullName>
    </submittedName>
</protein>
<organism evidence="1 2">
    <name type="scientific">Hypoxylon rubiginosum</name>
    <dbReference type="NCBI Taxonomy" id="110542"/>
    <lineage>
        <taxon>Eukaryota</taxon>
        <taxon>Fungi</taxon>
        <taxon>Dikarya</taxon>
        <taxon>Ascomycota</taxon>
        <taxon>Pezizomycotina</taxon>
        <taxon>Sordariomycetes</taxon>
        <taxon>Xylariomycetidae</taxon>
        <taxon>Xylariales</taxon>
        <taxon>Hypoxylaceae</taxon>
        <taxon>Hypoxylon</taxon>
    </lineage>
</organism>
<reference evidence="1 2" key="1">
    <citation type="journal article" date="2022" name="New Phytol.">
        <title>Ecological generalism drives hyperdiversity of secondary metabolite gene clusters in xylarialean endophytes.</title>
        <authorList>
            <person name="Franco M.E.E."/>
            <person name="Wisecaver J.H."/>
            <person name="Arnold A.E."/>
            <person name="Ju Y.M."/>
            <person name="Slot J.C."/>
            <person name="Ahrendt S."/>
            <person name="Moore L.P."/>
            <person name="Eastman K.E."/>
            <person name="Scott K."/>
            <person name="Konkel Z."/>
            <person name="Mondo S.J."/>
            <person name="Kuo A."/>
            <person name="Hayes R.D."/>
            <person name="Haridas S."/>
            <person name="Andreopoulos B."/>
            <person name="Riley R."/>
            <person name="LaButti K."/>
            <person name="Pangilinan J."/>
            <person name="Lipzen A."/>
            <person name="Amirebrahimi M."/>
            <person name="Yan J."/>
            <person name="Adam C."/>
            <person name="Keymanesh K."/>
            <person name="Ng V."/>
            <person name="Louie K."/>
            <person name="Northen T."/>
            <person name="Drula E."/>
            <person name="Henrissat B."/>
            <person name="Hsieh H.M."/>
            <person name="Youens-Clark K."/>
            <person name="Lutzoni F."/>
            <person name="Miadlikowska J."/>
            <person name="Eastwood D.C."/>
            <person name="Hamelin R.C."/>
            <person name="Grigoriev I.V."/>
            <person name="U'Ren J.M."/>
        </authorList>
    </citation>
    <scope>NUCLEOTIDE SEQUENCE [LARGE SCALE GENOMIC DNA]</scope>
    <source>
        <strain evidence="1 2">ER1909</strain>
    </source>
</reference>
<gene>
    <name evidence="1" type="ORF">F4821DRAFT_71723</name>
</gene>
<keyword evidence="2" id="KW-1185">Reference proteome</keyword>